<name>A0A0D0BCF8_9AGAM</name>
<evidence type="ECO:0000313" key="4">
    <source>
        <dbReference type="EMBL" id="KIK47454.1"/>
    </source>
</evidence>
<organism evidence="4 5">
    <name type="scientific">Suillus luteus UH-Slu-Lm8-n1</name>
    <dbReference type="NCBI Taxonomy" id="930992"/>
    <lineage>
        <taxon>Eukaryota</taxon>
        <taxon>Fungi</taxon>
        <taxon>Dikarya</taxon>
        <taxon>Basidiomycota</taxon>
        <taxon>Agaricomycotina</taxon>
        <taxon>Agaricomycetes</taxon>
        <taxon>Agaricomycetidae</taxon>
        <taxon>Boletales</taxon>
        <taxon>Suillineae</taxon>
        <taxon>Suillaceae</taxon>
        <taxon>Suillus</taxon>
    </lineage>
</organism>
<accession>A0A0D0BCF8</accession>
<gene>
    <name evidence="4" type="ORF">CY34DRAFT_799415</name>
</gene>
<keyword evidence="5" id="KW-1185">Reference proteome</keyword>
<dbReference type="InterPro" id="IPR027417">
    <property type="entry name" value="P-loop_NTPase"/>
</dbReference>
<dbReference type="Gene3D" id="3.40.50.300">
    <property type="entry name" value="P-loop containing nucleotide triphosphate hydrolases"/>
    <property type="match status" value="1"/>
</dbReference>
<dbReference type="GO" id="GO:0003697">
    <property type="term" value="F:single-stranded DNA binding"/>
    <property type="evidence" value="ECO:0007669"/>
    <property type="project" value="TreeGrafter"/>
</dbReference>
<dbReference type="SUPFAM" id="SSF52540">
    <property type="entry name" value="P-loop containing nucleoside triphosphate hydrolases"/>
    <property type="match status" value="1"/>
</dbReference>
<protein>
    <recommendedName>
        <fullName evidence="3">RecA family profile 1 domain-containing protein</fullName>
    </recommendedName>
</protein>
<dbReference type="Pfam" id="PF08423">
    <property type="entry name" value="Rad51"/>
    <property type="match status" value="1"/>
</dbReference>
<dbReference type="InterPro" id="IPR051988">
    <property type="entry name" value="HRR_RAD51_Paralog"/>
</dbReference>
<dbReference type="GO" id="GO:0000724">
    <property type="term" value="P:double-strand break repair via homologous recombination"/>
    <property type="evidence" value="ECO:0007669"/>
    <property type="project" value="TreeGrafter"/>
</dbReference>
<evidence type="ECO:0000313" key="5">
    <source>
        <dbReference type="Proteomes" id="UP000054485"/>
    </source>
</evidence>
<dbReference type="GO" id="GO:0000400">
    <property type="term" value="F:four-way junction DNA binding"/>
    <property type="evidence" value="ECO:0007669"/>
    <property type="project" value="TreeGrafter"/>
</dbReference>
<dbReference type="GO" id="GO:0005524">
    <property type="term" value="F:ATP binding"/>
    <property type="evidence" value="ECO:0007669"/>
    <property type="project" value="InterPro"/>
</dbReference>
<dbReference type="PANTHER" id="PTHR46457">
    <property type="entry name" value="DNA REPAIR PROTEIN RAD51 HOMOLOG 4"/>
    <property type="match status" value="1"/>
</dbReference>
<comment type="subcellular location">
    <subcellularLocation>
        <location evidence="1">Nucleus</location>
    </subcellularLocation>
</comment>
<evidence type="ECO:0000259" key="3">
    <source>
        <dbReference type="PROSITE" id="PS50162"/>
    </source>
</evidence>
<dbReference type="GO" id="GO:0033063">
    <property type="term" value="C:Rad51B-Rad51C-Rad51D-XRCC2 complex"/>
    <property type="evidence" value="ECO:0007669"/>
    <property type="project" value="TreeGrafter"/>
</dbReference>
<dbReference type="Proteomes" id="UP000054485">
    <property type="component" value="Unassembled WGS sequence"/>
</dbReference>
<dbReference type="PROSITE" id="PS50162">
    <property type="entry name" value="RECA_2"/>
    <property type="match status" value="1"/>
</dbReference>
<dbReference type="InterPro" id="IPR013632">
    <property type="entry name" value="Rad51_C"/>
</dbReference>
<dbReference type="GO" id="GO:0042148">
    <property type="term" value="P:DNA strand invasion"/>
    <property type="evidence" value="ECO:0007669"/>
    <property type="project" value="TreeGrafter"/>
</dbReference>
<dbReference type="InterPro" id="IPR020588">
    <property type="entry name" value="RecA_ATP-bd"/>
</dbReference>
<dbReference type="GO" id="GO:0000723">
    <property type="term" value="P:telomere maintenance"/>
    <property type="evidence" value="ECO:0007669"/>
    <property type="project" value="TreeGrafter"/>
</dbReference>
<dbReference type="GO" id="GO:0005657">
    <property type="term" value="C:replication fork"/>
    <property type="evidence" value="ECO:0007669"/>
    <property type="project" value="TreeGrafter"/>
</dbReference>
<proteinExistence type="predicted"/>
<dbReference type="GO" id="GO:0005815">
    <property type="term" value="C:microtubule organizing center"/>
    <property type="evidence" value="ECO:0007669"/>
    <property type="project" value="TreeGrafter"/>
</dbReference>
<reference evidence="5" key="2">
    <citation type="submission" date="2015-01" db="EMBL/GenBank/DDBJ databases">
        <title>Evolutionary Origins and Diversification of the Mycorrhizal Mutualists.</title>
        <authorList>
            <consortium name="DOE Joint Genome Institute"/>
            <consortium name="Mycorrhizal Genomics Consortium"/>
            <person name="Kohler A."/>
            <person name="Kuo A."/>
            <person name="Nagy L.G."/>
            <person name="Floudas D."/>
            <person name="Copeland A."/>
            <person name="Barry K.W."/>
            <person name="Cichocki N."/>
            <person name="Veneault-Fourrey C."/>
            <person name="LaButti K."/>
            <person name="Lindquist E.A."/>
            <person name="Lipzen A."/>
            <person name="Lundell T."/>
            <person name="Morin E."/>
            <person name="Murat C."/>
            <person name="Riley R."/>
            <person name="Ohm R."/>
            <person name="Sun H."/>
            <person name="Tunlid A."/>
            <person name="Henrissat B."/>
            <person name="Grigoriev I.V."/>
            <person name="Hibbett D.S."/>
            <person name="Martin F."/>
        </authorList>
    </citation>
    <scope>NUCLEOTIDE SEQUENCE [LARGE SCALE GENOMIC DNA]</scope>
    <source>
        <strain evidence="5">UH-Slu-Lm8-n1</strain>
    </source>
</reference>
<dbReference type="EMBL" id="KN835147">
    <property type="protein sequence ID" value="KIK47454.1"/>
    <property type="molecule type" value="Genomic_DNA"/>
</dbReference>
<dbReference type="OrthoDB" id="336321at2759"/>
<dbReference type="FunCoup" id="A0A0D0BCF8">
    <property type="interactions" value="600"/>
</dbReference>
<dbReference type="GO" id="GO:0007131">
    <property type="term" value="P:reciprocal meiotic recombination"/>
    <property type="evidence" value="ECO:0007669"/>
    <property type="project" value="TreeGrafter"/>
</dbReference>
<dbReference type="STRING" id="930992.A0A0D0BCF8"/>
<evidence type="ECO:0000256" key="2">
    <source>
        <dbReference type="ARBA" id="ARBA00023242"/>
    </source>
</evidence>
<evidence type="ECO:0000256" key="1">
    <source>
        <dbReference type="ARBA" id="ARBA00004123"/>
    </source>
</evidence>
<dbReference type="HOGENOM" id="CLU_048777_0_0_1"/>
<dbReference type="GO" id="GO:0140664">
    <property type="term" value="F:ATP-dependent DNA damage sensor activity"/>
    <property type="evidence" value="ECO:0007669"/>
    <property type="project" value="InterPro"/>
</dbReference>
<feature type="domain" description="RecA family profile 1" evidence="3">
    <location>
        <begin position="84"/>
        <end position="255"/>
    </location>
</feature>
<reference evidence="4 5" key="1">
    <citation type="submission" date="2014-04" db="EMBL/GenBank/DDBJ databases">
        <authorList>
            <consortium name="DOE Joint Genome Institute"/>
            <person name="Kuo A."/>
            <person name="Ruytinx J."/>
            <person name="Rineau F."/>
            <person name="Colpaert J."/>
            <person name="Kohler A."/>
            <person name="Nagy L.G."/>
            <person name="Floudas D."/>
            <person name="Copeland A."/>
            <person name="Barry K.W."/>
            <person name="Cichocki N."/>
            <person name="Veneault-Fourrey C."/>
            <person name="LaButti K."/>
            <person name="Lindquist E.A."/>
            <person name="Lipzen A."/>
            <person name="Lundell T."/>
            <person name="Morin E."/>
            <person name="Murat C."/>
            <person name="Sun H."/>
            <person name="Tunlid A."/>
            <person name="Henrissat B."/>
            <person name="Grigoriev I.V."/>
            <person name="Hibbett D.S."/>
            <person name="Martin F."/>
            <person name="Nordberg H.P."/>
            <person name="Cantor M.N."/>
            <person name="Hua S.X."/>
        </authorList>
    </citation>
    <scope>NUCLEOTIDE SEQUENCE [LARGE SCALE GENOMIC DNA]</scope>
    <source>
        <strain evidence="4 5">UH-Slu-Lm8-n1</strain>
    </source>
</reference>
<dbReference type="InParanoid" id="A0A0D0BCF8"/>
<dbReference type="PANTHER" id="PTHR46457:SF1">
    <property type="entry name" value="DNA REPAIR PROTEIN RAD51 HOMOLOG 4"/>
    <property type="match status" value="1"/>
</dbReference>
<dbReference type="AlphaFoldDB" id="A0A0D0BCF8"/>
<sequence>MRLESVVPLIPAELVAALDHSCGIRTDTDLLFFGSSLDIIKKLPLGTVTLSDLEKFTELVAEQASVPGHRGDEILAGSRRISEKHSQASCGVKELDDLVGGFGDSRVFEISGAKGSGKTALALQIVIQGLLADADSCALWIDTSGDFSAEKTAQLVRHFDLAVSDKLLERLQVSLGFNIEAVHDVLDALRNSLSSSRTVGPAVQWIVIDSITPLLLPSLSAVSSQGHAMMTTFMRRLRELAQTFGITIMVINGTSAAAPFNQSSAFASTNRKPALGPSFTFMTDCTLWLSKTKDMPDSEGPFSVHVAEVFRSRATRSRIWCTFQIRHGVLSSTIPDL</sequence>
<keyword evidence="2" id="KW-0539">Nucleus</keyword>